<comment type="similarity">
    <text evidence="1 7">Belongs to the succinate/malate CoA ligase beta subunit family.</text>
</comment>
<evidence type="ECO:0000256" key="4">
    <source>
        <dbReference type="ARBA" id="ARBA00022723"/>
    </source>
</evidence>
<feature type="binding site" evidence="7">
    <location>
        <begin position="53"/>
        <end position="55"/>
    </location>
    <ligand>
        <name>ATP</name>
        <dbReference type="ChEBI" id="CHEBI:30616"/>
    </ligand>
</feature>
<dbReference type="GO" id="GO:0042709">
    <property type="term" value="C:succinate-CoA ligase complex"/>
    <property type="evidence" value="ECO:0007669"/>
    <property type="project" value="TreeGrafter"/>
</dbReference>
<evidence type="ECO:0000256" key="3">
    <source>
        <dbReference type="ARBA" id="ARBA00022598"/>
    </source>
</evidence>
<feature type="domain" description="ATP-grasp fold succinyl-CoA synthetase-type" evidence="9">
    <location>
        <begin position="2"/>
        <end position="229"/>
    </location>
</feature>
<evidence type="ECO:0000256" key="1">
    <source>
        <dbReference type="ARBA" id="ARBA00009182"/>
    </source>
</evidence>
<dbReference type="HAMAP" id="MF_00558">
    <property type="entry name" value="Succ_CoA_beta"/>
    <property type="match status" value="1"/>
</dbReference>
<evidence type="ECO:0000256" key="5">
    <source>
        <dbReference type="ARBA" id="ARBA00022741"/>
    </source>
</evidence>
<dbReference type="Gene3D" id="3.30.470.20">
    <property type="entry name" value="ATP-grasp fold, B domain"/>
    <property type="match status" value="1"/>
</dbReference>
<dbReference type="PROSITE" id="PS01217">
    <property type="entry name" value="SUCCINYL_COA_LIG_3"/>
    <property type="match status" value="1"/>
</dbReference>
<keyword evidence="7" id="KW-0067">ATP-binding</keyword>
<dbReference type="AlphaFoldDB" id="A0A1U7CVU3"/>
<feature type="binding site" evidence="7">
    <location>
        <position position="226"/>
    </location>
    <ligand>
        <name>Mg(2+)</name>
        <dbReference type="ChEBI" id="CHEBI:18420"/>
    </ligand>
</feature>
<keyword evidence="5 7" id="KW-0547">Nucleotide-binding</keyword>
<dbReference type="FunFam" id="3.30.470.20:FF:000002">
    <property type="entry name" value="Succinate--CoA ligase [ADP-forming] subunit beta"/>
    <property type="match status" value="1"/>
</dbReference>
<accession>A0A1U7CVU3</accession>
<dbReference type="GO" id="GO:0006104">
    <property type="term" value="P:succinyl-CoA metabolic process"/>
    <property type="evidence" value="ECO:0007669"/>
    <property type="project" value="TreeGrafter"/>
</dbReference>
<protein>
    <recommendedName>
        <fullName evidence="7">Succinate--CoA ligase [ADP-forming] subunit beta</fullName>
        <ecNumber evidence="7">6.2.1.5</ecNumber>
    </recommendedName>
    <alternativeName>
        <fullName evidence="7">Succinyl-CoA synthetase subunit beta</fullName>
        <shortName evidence="7">SCS-beta</shortName>
    </alternativeName>
</protein>
<comment type="pathway">
    <text evidence="7">Carbohydrate metabolism; tricarboxylic acid cycle; succinate from succinyl-CoA (ligase route): step 1/1.</text>
</comment>
<dbReference type="Pfam" id="PF00549">
    <property type="entry name" value="Ligase_CoA"/>
    <property type="match status" value="1"/>
</dbReference>
<dbReference type="FunFam" id="3.30.1490.20:FF:000002">
    <property type="entry name" value="Succinate--CoA ligase [ADP-forming] subunit beta"/>
    <property type="match status" value="1"/>
</dbReference>
<evidence type="ECO:0000256" key="7">
    <source>
        <dbReference type="HAMAP-Rule" id="MF_00558"/>
    </source>
</evidence>
<dbReference type="InterPro" id="IPR005809">
    <property type="entry name" value="Succ_CoA_ligase-like_bsu"/>
</dbReference>
<dbReference type="FunFam" id="3.40.50.261:FF:000001">
    <property type="entry name" value="Succinate--CoA ligase [ADP-forming] subunit beta"/>
    <property type="match status" value="1"/>
</dbReference>
<dbReference type="UniPathway" id="UPA00223">
    <property type="reaction ID" value="UER00999"/>
</dbReference>
<dbReference type="OrthoDB" id="9802602at2"/>
<gene>
    <name evidence="7 10" type="primary">sucC</name>
    <name evidence="10" type="ORF">BSF38_04576</name>
</gene>
<evidence type="ECO:0000259" key="9">
    <source>
        <dbReference type="Pfam" id="PF08442"/>
    </source>
</evidence>
<feature type="binding site" evidence="7">
    <location>
        <position position="240"/>
    </location>
    <ligand>
        <name>Mg(2+)</name>
        <dbReference type="ChEBI" id="CHEBI:18420"/>
    </ligand>
</feature>
<dbReference type="RefSeq" id="WP_076349429.1">
    <property type="nucleotide sequence ID" value="NZ_CP019082.1"/>
</dbReference>
<dbReference type="GO" id="GO:0006099">
    <property type="term" value="P:tricarboxylic acid cycle"/>
    <property type="evidence" value="ECO:0007669"/>
    <property type="project" value="UniProtKB-UniRule"/>
</dbReference>
<dbReference type="Gene3D" id="3.30.1490.20">
    <property type="entry name" value="ATP-grasp fold, A domain"/>
    <property type="match status" value="1"/>
</dbReference>
<dbReference type="InterPro" id="IPR013650">
    <property type="entry name" value="ATP-grasp_succ-CoA_synth-type"/>
</dbReference>
<dbReference type="SUPFAM" id="SSF52210">
    <property type="entry name" value="Succinyl-CoA synthetase domains"/>
    <property type="match status" value="1"/>
</dbReference>
<keyword evidence="2 7" id="KW-0816">Tricarboxylic acid cycle</keyword>
<feature type="domain" description="ATP-citrate synthase/succinyl-CoA ligase C-terminal" evidence="8">
    <location>
        <begin position="289"/>
        <end position="409"/>
    </location>
</feature>
<keyword evidence="4 7" id="KW-0479">Metal-binding</keyword>
<dbReference type="Gene3D" id="3.40.50.261">
    <property type="entry name" value="Succinyl-CoA synthetase domains"/>
    <property type="match status" value="1"/>
</dbReference>
<dbReference type="InterPro" id="IPR016102">
    <property type="entry name" value="Succinyl-CoA_synth-like"/>
</dbReference>
<dbReference type="SUPFAM" id="SSF56059">
    <property type="entry name" value="Glutathione synthetase ATP-binding domain-like"/>
    <property type="match status" value="1"/>
</dbReference>
<proteinExistence type="inferred from homology"/>
<evidence type="ECO:0000313" key="11">
    <source>
        <dbReference type="Proteomes" id="UP000186309"/>
    </source>
</evidence>
<comment type="subunit">
    <text evidence="7">Heterotetramer of two alpha and two beta subunits.</text>
</comment>
<comment type="caution">
    <text evidence="7">Lacks conserved residue(s) required for the propagation of feature annotation.</text>
</comment>
<dbReference type="InterPro" id="IPR013815">
    <property type="entry name" value="ATP_grasp_subdomain_1"/>
</dbReference>
<comment type="catalytic activity">
    <reaction evidence="7">
        <text>GTP + succinate + CoA = succinyl-CoA + GDP + phosphate</text>
        <dbReference type="Rhea" id="RHEA:22120"/>
        <dbReference type="ChEBI" id="CHEBI:30031"/>
        <dbReference type="ChEBI" id="CHEBI:37565"/>
        <dbReference type="ChEBI" id="CHEBI:43474"/>
        <dbReference type="ChEBI" id="CHEBI:57287"/>
        <dbReference type="ChEBI" id="CHEBI:57292"/>
        <dbReference type="ChEBI" id="CHEBI:58189"/>
    </reaction>
</comment>
<dbReference type="EC" id="6.2.1.5" evidence="7"/>
<name>A0A1U7CVU3_9BACT</name>
<feature type="binding site" evidence="7">
    <location>
        <position position="46"/>
    </location>
    <ligand>
        <name>ATP</name>
        <dbReference type="ChEBI" id="CHEBI:30616"/>
    </ligand>
</feature>
<dbReference type="STRING" id="1387353.BSF38_04576"/>
<dbReference type="GO" id="GO:0004776">
    <property type="term" value="F:succinate-CoA ligase (GDP-forming) activity"/>
    <property type="evidence" value="ECO:0007669"/>
    <property type="project" value="RHEA"/>
</dbReference>
<sequence>MKVHEYQAKELLGKADVAVPAGIVITTPAEAAKAYDALGGGLVVVKAQVHAGGRGKGVAVGSEVDREEALAIASGKKPRPDGMAKGVQLVRSAAEAEKAAASLLGKTLVTYQTGAEGQAIKKLLITVGHDIARELYLGLAIDRNLKCPVLMASTEGGVEIETVAEKTPEKILREPIDVGLGLADFQARKVCKALGLTGATAKKGVVFLKNFVKFFIESDASLAEINPLIVTDKGDVLALDCKLNFDDNAMFRHKDLAGLIDEDEEDPAELRAGRSGLSYVSLDGDIACLVNGAGLAMSTMDLIKYHGGEPANFLDVGGGAGKDQVLEAFRILLDSSRVNAVLVNIFGGIMKCDIIASALLAAYDEIDFRVPLVVRLEGTNADLGKELLEKSGRKIITADGLTDAAKKVVAAAKGHAA</sequence>
<keyword evidence="11" id="KW-1185">Reference proteome</keyword>
<dbReference type="PANTHER" id="PTHR11815:SF10">
    <property type="entry name" value="SUCCINATE--COA LIGASE [GDP-FORMING] SUBUNIT BETA, MITOCHONDRIAL"/>
    <property type="match status" value="1"/>
</dbReference>
<dbReference type="Proteomes" id="UP000186309">
    <property type="component" value="Chromosome"/>
</dbReference>
<dbReference type="NCBIfam" id="TIGR01016">
    <property type="entry name" value="sucCoAbeta"/>
    <property type="match status" value="1"/>
</dbReference>
<organism evidence="10 11">
    <name type="scientific">Paludisphaera borealis</name>
    <dbReference type="NCBI Taxonomy" id="1387353"/>
    <lineage>
        <taxon>Bacteria</taxon>
        <taxon>Pseudomonadati</taxon>
        <taxon>Planctomycetota</taxon>
        <taxon>Planctomycetia</taxon>
        <taxon>Isosphaerales</taxon>
        <taxon>Isosphaeraceae</taxon>
        <taxon>Paludisphaera</taxon>
    </lineage>
</organism>
<feature type="binding site" evidence="7">
    <location>
        <begin position="348"/>
        <end position="350"/>
    </location>
    <ligand>
        <name>substrate</name>
        <note>ligand shared with subunit alpha</note>
    </ligand>
</feature>
<dbReference type="Pfam" id="PF08442">
    <property type="entry name" value="ATP-grasp_2"/>
    <property type="match status" value="1"/>
</dbReference>
<comment type="cofactor">
    <cofactor evidence="7">
        <name>Mg(2+)</name>
        <dbReference type="ChEBI" id="CHEBI:18420"/>
    </cofactor>
    <text evidence="7">Binds 1 Mg(2+) ion per subunit.</text>
</comment>
<reference evidence="11" key="1">
    <citation type="submission" date="2016-12" db="EMBL/GenBank/DDBJ databases">
        <title>Comparative genomics of four Isosphaeraceae planctomycetes: a common pool of plasmids and glycoside hydrolase genes.</title>
        <authorList>
            <person name="Ivanova A."/>
        </authorList>
    </citation>
    <scope>NUCLEOTIDE SEQUENCE [LARGE SCALE GENOMIC DNA]</scope>
    <source>
        <strain evidence="11">PX4</strain>
    </source>
</reference>
<dbReference type="KEGG" id="pbor:BSF38_04576"/>
<dbReference type="PANTHER" id="PTHR11815">
    <property type="entry name" value="SUCCINYL-COA SYNTHETASE BETA CHAIN"/>
    <property type="match status" value="1"/>
</dbReference>
<dbReference type="EMBL" id="CP019082">
    <property type="protein sequence ID" value="APW63018.1"/>
    <property type="molecule type" value="Genomic_DNA"/>
</dbReference>
<comment type="function">
    <text evidence="7">Succinyl-CoA synthetase functions in the citric acid cycle (TCA), coupling the hydrolysis of succinyl-CoA to the synthesis of either ATP or GTP and thus represents the only step of substrate-level phosphorylation in the TCA. The beta subunit provides nucleotide specificity of the enzyme and binds the substrate succinate, while the binding sites for coenzyme A and phosphate are found in the alpha subunit.</text>
</comment>
<evidence type="ECO:0000259" key="8">
    <source>
        <dbReference type="Pfam" id="PF00549"/>
    </source>
</evidence>
<dbReference type="GO" id="GO:0005829">
    <property type="term" value="C:cytosol"/>
    <property type="evidence" value="ECO:0007669"/>
    <property type="project" value="TreeGrafter"/>
</dbReference>
<dbReference type="InterPro" id="IPR017866">
    <property type="entry name" value="Succ-CoA_synthase_bsu_CS"/>
</dbReference>
<dbReference type="InterPro" id="IPR005811">
    <property type="entry name" value="SUCC_ACL_C"/>
</dbReference>
<dbReference type="GO" id="GO:0004775">
    <property type="term" value="F:succinate-CoA ligase (ADP-forming) activity"/>
    <property type="evidence" value="ECO:0007669"/>
    <property type="project" value="UniProtKB-UniRule"/>
</dbReference>
<dbReference type="GO" id="GO:0005524">
    <property type="term" value="F:ATP binding"/>
    <property type="evidence" value="ECO:0007669"/>
    <property type="project" value="UniProtKB-UniRule"/>
</dbReference>
<evidence type="ECO:0000256" key="6">
    <source>
        <dbReference type="ARBA" id="ARBA00022842"/>
    </source>
</evidence>
<dbReference type="NCBIfam" id="NF001913">
    <property type="entry name" value="PRK00696.1"/>
    <property type="match status" value="1"/>
</dbReference>
<evidence type="ECO:0000313" key="10">
    <source>
        <dbReference type="EMBL" id="APW63018.1"/>
    </source>
</evidence>
<dbReference type="PIRSF" id="PIRSF001554">
    <property type="entry name" value="SucCS_beta"/>
    <property type="match status" value="1"/>
</dbReference>
<feature type="binding site" evidence="7">
    <location>
        <position position="134"/>
    </location>
    <ligand>
        <name>ATP</name>
        <dbReference type="ChEBI" id="CHEBI:30616"/>
    </ligand>
</feature>
<feature type="binding site" evidence="7">
    <location>
        <position position="291"/>
    </location>
    <ligand>
        <name>substrate</name>
        <note>ligand shared with subunit alpha</note>
    </ligand>
</feature>
<feature type="binding site" evidence="7">
    <location>
        <position position="129"/>
    </location>
    <ligand>
        <name>ATP</name>
        <dbReference type="ChEBI" id="CHEBI:30616"/>
    </ligand>
</feature>
<keyword evidence="3 7" id="KW-0436">Ligase</keyword>
<comment type="catalytic activity">
    <reaction evidence="7">
        <text>succinate + ATP + CoA = succinyl-CoA + ADP + phosphate</text>
        <dbReference type="Rhea" id="RHEA:17661"/>
        <dbReference type="ChEBI" id="CHEBI:30031"/>
        <dbReference type="ChEBI" id="CHEBI:30616"/>
        <dbReference type="ChEBI" id="CHEBI:43474"/>
        <dbReference type="ChEBI" id="CHEBI:57287"/>
        <dbReference type="ChEBI" id="CHEBI:57292"/>
        <dbReference type="ChEBI" id="CHEBI:456216"/>
        <dbReference type="EC" id="6.2.1.5"/>
    </reaction>
</comment>
<evidence type="ECO:0000256" key="2">
    <source>
        <dbReference type="ARBA" id="ARBA00022532"/>
    </source>
</evidence>
<keyword evidence="6 7" id="KW-0460">Magnesium</keyword>
<dbReference type="GO" id="GO:0000287">
    <property type="term" value="F:magnesium ion binding"/>
    <property type="evidence" value="ECO:0007669"/>
    <property type="project" value="UniProtKB-UniRule"/>
</dbReference>